<dbReference type="AlphaFoldDB" id="A0A8J3J225"/>
<feature type="region of interest" description="Disordered" evidence="1">
    <location>
        <begin position="50"/>
        <end position="73"/>
    </location>
</feature>
<accession>A0A8J3J225</accession>
<evidence type="ECO:0000313" key="2">
    <source>
        <dbReference type="EMBL" id="GID10111.1"/>
    </source>
</evidence>
<proteinExistence type="predicted"/>
<dbReference type="RefSeq" id="WP_203655222.1">
    <property type="nucleotide sequence ID" value="NZ_BAAAZM010000002.1"/>
</dbReference>
<comment type="caution">
    <text evidence="2">The sequence shown here is derived from an EMBL/GenBank/DDBJ whole genome shotgun (WGS) entry which is preliminary data.</text>
</comment>
<protein>
    <submittedName>
        <fullName evidence="2">Uncharacterized protein</fullName>
    </submittedName>
</protein>
<evidence type="ECO:0000256" key="1">
    <source>
        <dbReference type="SAM" id="MobiDB-lite"/>
    </source>
</evidence>
<sequence length="236" mass="25357">MTSEPTSAELGGYLAVARAHREHERFHSVLKLEEAVAWRRDSNALKLLADRWSSPEGGQSDREDPTHGAVGCTDLNEPAVVATTGILFMEGETEPAELTSMKARIGHAATRYRQLSDWLHGHMAEEWPRLTTLLTPRLVGSAQPRLRALTRTTAAANAYDLVAHLLTATAHALDNQDLTPVGVRRDPPGAAAVLRTAAWLLDSAAATVAEAGARLSLSDPDWTAFIDAAAAAVQDD</sequence>
<reference evidence="2" key="1">
    <citation type="submission" date="2021-01" db="EMBL/GenBank/DDBJ databases">
        <title>Whole genome shotgun sequence of Actinocatenispora rupis NBRC 107355.</title>
        <authorList>
            <person name="Komaki H."/>
            <person name="Tamura T."/>
        </authorList>
    </citation>
    <scope>NUCLEOTIDE SEQUENCE</scope>
    <source>
        <strain evidence="2">NBRC 107355</strain>
    </source>
</reference>
<dbReference type="EMBL" id="BOMB01000004">
    <property type="protein sequence ID" value="GID10111.1"/>
    <property type="molecule type" value="Genomic_DNA"/>
</dbReference>
<dbReference type="Proteomes" id="UP000612808">
    <property type="component" value="Unassembled WGS sequence"/>
</dbReference>
<gene>
    <name evidence="2" type="ORF">Aru02nite_10000</name>
</gene>
<keyword evidence="3" id="KW-1185">Reference proteome</keyword>
<organism evidence="2 3">
    <name type="scientific">Actinocatenispora rupis</name>
    <dbReference type="NCBI Taxonomy" id="519421"/>
    <lineage>
        <taxon>Bacteria</taxon>
        <taxon>Bacillati</taxon>
        <taxon>Actinomycetota</taxon>
        <taxon>Actinomycetes</taxon>
        <taxon>Micromonosporales</taxon>
        <taxon>Micromonosporaceae</taxon>
        <taxon>Actinocatenispora</taxon>
    </lineage>
</organism>
<name>A0A8J3J225_9ACTN</name>
<evidence type="ECO:0000313" key="3">
    <source>
        <dbReference type="Proteomes" id="UP000612808"/>
    </source>
</evidence>